<dbReference type="Proteomes" id="UP000014978">
    <property type="component" value="Unassembled WGS sequence"/>
</dbReference>
<evidence type="ECO:0000313" key="2">
    <source>
        <dbReference type="Proteomes" id="UP000014978"/>
    </source>
</evidence>
<dbReference type="AlphaFoldDB" id="S7W5B5"/>
<gene>
    <name evidence="1" type="ORF">SLOPH_575</name>
</gene>
<name>S7W5B5_SPRLO</name>
<keyword evidence="2" id="KW-1185">Reference proteome</keyword>
<proteinExistence type="predicted"/>
<organism evidence="1 2">
    <name type="scientific">Spraguea lophii (strain 42_110)</name>
    <name type="common">Microsporidian parasite</name>
    <dbReference type="NCBI Taxonomy" id="1358809"/>
    <lineage>
        <taxon>Eukaryota</taxon>
        <taxon>Fungi</taxon>
        <taxon>Fungi incertae sedis</taxon>
        <taxon>Microsporidia</taxon>
        <taxon>Spragueidae</taxon>
        <taxon>Spraguea</taxon>
    </lineage>
</organism>
<dbReference type="InParanoid" id="S7W5B5"/>
<dbReference type="EMBL" id="ATCN01001127">
    <property type="protein sequence ID" value="EPR77956.1"/>
    <property type="molecule type" value="Genomic_DNA"/>
</dbReference>
<sequence>MIPEFHDKRYIIEQFFMRFTFQSIVKEINEYLRNGKSGLALYNRLGEYLTNKFGEEFKISNVFEYLDSEDYFQINNEGVHILLRSMGYFYENSVSEPFICSFIK</sequence>
<reference evidence="2" key="1">
    <citation type="journal article" date="2013" name="PLoS Genet.">
        <title>The genome of Spraguea lophii and the basis of host-microsporidian interactions.</title>
        <authorList>
            <person name="Campbell S.E."/>
            <person name="Williams T.A."/>
            <person name="Yousuf A."/>
            <person name="Soanes D.M."/>
            <person name="Paszkiewicz K.H."/>
            <person name="Williams B.A.P."/>
        </authorList>
    </citation>
    <scope>NUCLEOTIDE SEQUENCE [LARGE SCALE GENOMIC DNA]</scope>
    <source>
        <strain evidence="2">42_110</strain>
    </source>
</reference>
<dbReference type="HOGENOM" id="CLU_2251801_0_0_1"/>
<accession>S7W5B5</accession>
<evidence type="ECO:0000313" key="1">
    <source>
        <dbReference type="EMBL" id="EPR77956.1"/>
    </source>
</evidence>
<dbReference type="VEuPathDB" id="MicrosporidiaDB:SLOPH_575"/>
<protein>
    <submittedName>
        <fullName evidence="1">Uncharacterized protein</fullName>
    </submittedName>
</protein>
<comment type="caution">
    <text evidence="1">The sequence shown here is derived from an EMBL/GenBank/DDBJ whole genome shotgun (WGS) entry which is preliminary data.</text>
</comment>